<evidence type="ECO:0000313" key="4">
    <source>
        <dbReference type="Proteomes" id="UP000054937"/>
    </source>
</evidence>
<dbReference type="AlphaFoldDB" id="A0A0V0QR25"/>
<keyword evidence="4" id="KW-1185">Reference proteome</keyword>
<reference evidence="3 4" key="1">
    <citation type="journal article" date="2015" name="Sci. Rep.">
        <title>Genome of the facultative scuticociliatosis pathogen Pseudocohnilembus persalinus provides insight into its virulence through horizontal gene transfer.</title>
        <authorList>
            <person name="Xiong J."/>
            <person name="Wang G."/>
            <person name="Cheng J."/>
            <person name="Tian M."/>
            <person name="Pan X."/>
            <person name="Warren A."/>
            <person name="Jiang C."/>
            <person name="Yuan D."/>
            <person name="Miao W."/>
        </authorList>
    </citation>
    <scope>NUCLEOTIDE SEQUENCE [LARGE SCALE GENOMIC DNA]</scope>
    <source>
        <strain evidence="3">36N120E</strain>
    </source>
</reference>
<name>A0A0V0QR25_PSEPJ</name>
<organism evidence="3 4">
    <name type="scientific">Pseudocohnilembus persalinus</name>
    <name type="common">Ciliate</name>
    <dbReference type="NCBI Taxonomy" id="266149"/>
    <lineage>
        <taxon>Eukaryota</taxon>
        <taxon>Sar</taxon>
        <taxon>Alveolata</taxon>
        <taxon>Ciliophora</taxon>
        <taxon>Intramacronucleata</taxon>
        <taxon>Oligohymenophorea</taxon>
        <taxon>Scuticociliatia</taxon>
        <taxon>Philasterida</taxon>
        <taxon>Pseudocohnilembidae</taxon>
        <taxon>Pseudocohnilembus</taxon>
    </lineage>
</organism>
<feature type="compositionally biased region" description="Low complexity" evidence="2">
    <location>
        <begin position="125"/>
        <end position="140"/>
    </location>
</feature>
<feature type="compositionally biased region" description="Polar residues" evidence="2">
    <location>
        <begin position="21"/>
        <end position="48"/>
    </location>
</feature>
<evidence type="ECO:0008006" key="5">
    <source>
        <dbReference type="Google" id="ProtNLM"/>
    </source>
</evidence>
<gene>
    <name evidence="3" type="ORF">PPERSA_03106</name>
</gene>
<evidence type="ECO:0000256" key="1">
    <source>
        <dbReference type="SAM" id="Coils"/>
    </source>
</evidence>
<dbReference type="InterPro" id="IPR023393">
    <property type="entry name" value="START-like_dom_sf"/>
</dbReference>
<feature type="compositionally biased region" description="Acidic residues" evidence="2">
    <location>
        <begin position="150"/>
        <end position="165"/>
    </location>
</feature>
<evidence type="ECO:0000313" key="3">
    <source>
        <dbReference type="EMBL" id="KRX04715.1"/>
    </source>
</evidence>
<dbReference type="OMA" id="NDEMISC"/>
<dbReference type="InParanoid" id="A0A0V0QR25"/>
<dbReference type="Gene3D" id="3.30.530.20">
    <property type="match status" value="1"/>
</dbReference>
<dbReference type="EMBL" id="LDAU01000112">
    <property type="protein sequence ID" value="KRX04715.1"/>
    <property type="molecule type" value="Genomic_DNA"/>
</dbReference>
<accession>A0A0V0QR25</accession>
<feature type="compositionally biased region" description="Polar residues" evidence="2">
    <location>
        <begin position="107"/>
        <end position="124"/>
    </location>
</feature>
<comment type="caution">
    <text evidence="3">The sequence shown here is derived from an EMBL/GenBank/DDBJ whole genome shotgun (WGS) entry which is preliminary data.</text>
</comment>
<proteinExistence type="predicted"/>
<feature type="coiled-coil region" evidence="1">
    <location>
        <begin position="284"/>
        <end position="381"/>
    </location>
</feature>
<evidence type="ECO:0000256" key="2">
    <source>
        <dbReference type="SAM" id="MobiDB-lite"/>
    </source>
</evidence>
<protein>
    <recommendedName>
        <fullName evidence="5">START domain-containing protein</fullName>
    </recommendedName>
</protein>
<feature type="compositionally biased region" description="Basic and acidic residues" evidence="2">
    <location>
        <begin position="1"/>
        <end position="20"/>
    </location>
</feature>
<sequence length="633" mass="74848">MGICHSKEQHHSYVKSERQNTSHLQGYRNSAISTKKTQKSAQFDTFVSENKDDQIYDRKQSYYIENESKNQNKNEDKNENENLKNDLEIQNEPQKNSTSEKKENDEIQLQNSKKTEKSPLNSQLQQEEQNQIQYQNQNQENDQEKNQEEEKYEDEEDFKELDSDELQEFKVPNEIVKKSVSMQFKSSDTIFYSFQESLADQIEIFKKIYSKNNQQTKKQESDQTVILNQNLQLQQKNTINNEKIEQNPNSQPETQVKIQFQVQQQDQALTIPENIQEQIKVQAVDQIEKQNQNTEIEIELKKSQKINEQNIETHNEIQNQYENQNEIQNQNENQKEIQNVQNENQNQKEIQKENENQIYEIQNVQNENQNEKNNLDTFHTNLNQNLIEKIQQESDLQLNKNLEFHSQKGNTVTHIYADNETGFITTRVQDQMKIKDLKDFASRVSELNHRLKVDPMLKDIKTLKKFDENTDITLQTYKGFPPIVKGREFVIFSKKNYFPQNQEAILVATTIDDVFEVEKSKGFTRGKCEIGGWILKKINQNQNQNIQEKENIKENLIQSEKLQENSNPKEKFKQNIYQSENLNEKKNLDSNFYDVIYISKVNPMGKIPMRIKKTTVSQAIDMMKKTKKIVENL</sequence>
<keyword evidence="1" id="KW-0175">Coiled coil</keyword>
<feature type="compositionally biased region" description="Basic and acidic residues" evidence="2">
    <location>
        <begin position="49"/>
        <end position="87"/>
    </location>
</feature>
<dbReference type="Proteomes" id="UP000054937">
    <property type="component" value="Unassembled WGS sequence"/>
</dbReference>
<feature type="region of interest" description="Disordered" evidence="2">
    <location>
        <begin position="1"/>
        <end position="165"/>
    </location>
</feature>
<dbReference type="SUPFAM" id="SSF55961">
    <property type="entry name" value="Bet v1-like"/>
    <property type="match status" value="1"/>
</dbReference>